<dbReference type="GO" id="GO:0006508">
    <property type="term" value="P:proteolysis"/>
    <property type="evidence" value="ECO:0007669"/>
    <property type="project" value="InterPro"/>
</dbReference>
<dbReference type="GO" id="GO:0004222">
    <property type="term" value="F:metalloendopeptidase activity"/>
    <property type="evidence" value="ECO:0007669"/>
    <property type="project" value="InterPro"/>
</dbReference>
<dbReference type="GO" id="GO:0005886">
    <property type="term" value="C:plasma membrane"/>
    <property type="evidence" value="ECO:0007669"/>
    <property type="project" value="TreeGrafter"/>
</dbReference>
<dbReference type="EMBL" id="CP001299">
    <property type="protein sequence ID" value="ACK86391.1"/>
    <property type="molecule type" value="Genomic_DNA"/>
</dbReference>
<reference evidence="4 5" key="1">
    <citation type="submission" date="2008-12" db="EMBL/GenBank/DDBJ databases">
        <title>Complete sequence of plasmid1 of Methylobacterium chloromethanicum CM4.</title>
        <authorList>
            <consortium name="US DOE Joint Genome Institute"/>
            <person name="Lucas S."/>
            <person name="Copeland A."/>
            <person name="Lapidus A."/>
            <person name="Glavina del Rio T."/>
            <person name="Dalin E."/>
            <person name="Tice H."/>
            <person name="Bruce D."/>
            <person name="Goodwin L."/>
            <person name="Pitluck S."/>
            <person name="Chertkov O."/>
            <person name="Brettin T."/>
            <person name="Detter J.C."/>
            <person name="Han C."/>
            <person name="Larimer F."/>
            <person name="Land M."/>
            <person name="Hauser L."/>
            <person name="Kyrpides N."/>
            <person name="Mikhailova N."/>
            <person name="Marx C."/>
            <person name="Richardson P."/>
        </authorList>
    </citation>
    <scope>NUCLEOTIDE SEQUENCE [LARGE SCALE GENOMIC DNA]</scope>
    <source>
        <strain evidence="5">CM4 / NCIMB 13688</strain>
        <plasmid evidence="4 5">pCMU01</plasmid>
    </source>
</reference>
<dbReference type="InterPro" id="IPR003593">
    <property type="entry name" value="AAA+_ATPase"/>
</dbReference>
<reference evidence="4 5" key="2">
    <citation type="journal article" date="2012" name="J. Bacteriol.">
        <title>Complete genome sequences of six strains of the genus Methylobacterium.</title>
        <authorList>
            <person name="Marx C.J."/>
            <person name="Bringel F."/>
            <person name="Chistoserdova L."/>
            <person name="Moulin L."/>
            <person name="Farhan Ul Haque M."/>
            <person name="Fleischman D.E."/>
            <person name="Gruffaz C."/>
            <person name="Jourand P."/>
            <person name="Knief C."/>
            <person name="Lee M.C."/>
            <person name="Muller E.E."/>
            <person name="Nadalig T."/>
            <person name="Peyraud R."/>
            <person name="Roselli S."/>
            <person name="Russ L."/>
            <person name="Goodwin L.A."/>
            <person name="Ivanova N."/>
            <person name="Kyrpides N."/>
            <person name="Lajus A."/>
            <person name="Land M.L."/>
            <person name="Medigue C."/>
            <person name="Mikhailova N."/>
            <person name="Nolan M."/>
            <person name="Woyke T."/>
            <person name="Stolyar S."/>
            <person name="Vorholt J.A."/>
            <person name="Vuilleumier S."/>
        </authorList>
    </citation>
    <scope>NUCLEOTIDE SEQUENCE [LARGE SCALE GENOMIC DNA]</scope>
    <source>
        <strain evidence="5">CM4 / NCIMB 13688</strain>
        <plasmid evidence="4 5">pCMU01</plasmid>
    </source>
</reference>
<dbReference type="InterPro" id="IPR003960">
    <property type="entry name" value="ATPase_AAA_CS"/>
</dbReference>
<dbReference type="InterPro" id="IPR000642">
    <property type="entry name" value="Peptidase_M41"/>
</dbReference>
<name>B7L3I3_METC4</name>
<evidence type="ECO:0000256" key="1">
    <source>
        <dbReference type="RuleBase" id="RU003651"/>
    </source>
</evidence>
<protein>
    <submittedName>
        <fullName evidence="4">AAA ATPase central domain protein</fullName>
    </submittedName>
</protein>
<dbReference type="GO" id="GO:0004176">
    <property type="term" value="F:ATP-dependent peptidase activity"/>
    <property type="evidence" value="ECO:0007669"/>
    <property type="project" value="InterPro"/>
</dbReference>
<sequence>MPRRRPGRSTLTEKFLNALRGRQDLSAGAARDPSEGCDDFGSPSAEPGGSPGPRPDRAAAAVMLARALQERGDVLQPLAAQAPVVVLRVPSGAWVDAITTVLAACVLDGRQVTRGGGRRAHGSLRRSRDVLVFARDGQKTSHHATEDNDAVTGAIQAGRPVVGISHDPARLLPRDLVRAADFTVEVGPLDGAGVSLVVEAVAGTRPRSALEDRLAALCDPADLLVFVRRDQDADASTSRLRQGLIARSGVAGGPRLEDLHGYGEAKAWGLALVDDLRRWRSGTIPFSACETGLLLSGPPGVGKTRFAMAVARSTQLNFLAGSLGQWQGARDGHLGHLLGAMRRFFEEARRQPSLMLIDEIDSFGSREEFRAHHRDYSSQVVNALLELIDGATSREGIVIIGATNHPHRLDPAIRRSGRLERHIHLGQPDADSLRGIFRHYLREDLPALDLRALAQEARGLTGADVETAVRRARGLSRRAGRPLKPEDLADALRNGRPKLGDELRWRICVHEAGHGLAAVSGGGRHTSVELSVRSTGGMIESQPADRVESPTEDDLEAYLVTALSGRAAEQVVLGDVATGSASDLAAATRCATMMETRFGFSRDFPLVTIGLDDEVDLTRAPFLIRPVADRLKASYERALALMQAERPALERLALALSRRGFLEDAEIRAIVARAPGTCGMGPEAANPDRCAPAPSTGAP</sequence>
<dbReference type="Gene3D" id="3.40.50.300">
    <property type="entry name" value="P-loop containing nucleotide triphosphate hydrolases"/>
    <property type="match status" value="1"/>
</dbReference>
<dbReference type="CDD" id="cd19481">
    <property type="entry name" value="RecA-like_protease"/>
    <property type="match status" value="1"/>
</dbReference>
<evidence type="ECO:0000259" key="3">
    <source>
        <dbReference type="SMART" id="SM00382"/>
    </source>
</evidence>
<dbReference type="InterPro" id="IPR037219">
    <property type="entry name" value="Peptidase_M41-like"/>
</dbReference>
<dbReference type="KEGG" id="mch:Mchl_5669"/>
<proteinExistence type="inferred from homology"/>
<gene>
    <name evidence="4" type="ordered locus">Mchl_5669</name>
</gene>
<keyword evidence="1" id="KW-0067">ATP-binding</keyword>
<dbReference type="InterPro" id="IPR003959">
    <property type="entry name" value="ATPase_AAA_core"/>
</dbReference>
<comment type="similarity">
    <text evidence="1">Belongs to the AAA ATPase family.</text>
</comment>
<accession>B7L3I3</accession>
<feature type="domain" description="AAA+ ATPase" evidence="3">
    <location>
        <begin position="289"/>
        <end position="429"/>
    </location>
</feature>
<dbReference type="SUPFAM" id="SSF140990">
    <property type="entry name" value="FtsH protease domain-like"/>
    <property type="match status" value="1"/>
</dbReference>
<geneLocation type="plasmid" evidence="4 5">
    <name>pCMU01</name>
</geneLocation>
<dbReference type="GO" id="GO:0016887">
    <property type="term" value="F:ATP hydrolysis activity"/>
    <property type="evidence" value="ECO:0007669"/>
    <property type="project" value="InterPro"/>
</dbReference>
<dbReference type="Gene3D" id="1.10.8.60">
    <property type="match status" value="1"/>
</dbReference>
<dbReference type="PROSITE" id="PS00674">
    <property type="entry name" value="AAA"/>
    <property type="match status" value="1"/>
</dbReference>
<evidence type="ECO:0000313" key="5">
    <source>
        <dbReference type="Proteomes" id="UP000002385"/>
    </source>
</evidence>
<dbReference type="Gene3D" id="1.20.58.760">
    <property type="entry name" value="Peptidase M41"/>
    <property type="match status" value="1"/>
</dbReference>
<organism evidence="4 5">
    <name type="scientific">Methylorubrum extorquens (strain CM4 / NCIMB 13688)</name>
    <name type="common">Methylobacterium extorquens</name>
    <dbReference type="NCBI Taxonomy" id="440085"/>
    <lineage>
        <taxon>Bacteria</taxon>
        <taxon>Pseudomonadati</taxon>
        <taxon>Pseudomonadota</taxon>
        <taxon>Alphaproteobacteria</taxon>
        <taxon>Hyphomicrobiales</taxon>
        <taxon>Methylobacteriaceae</taxon>
        <taxon>Methylorubrum</taxon>
    </lineage>
</organism>
<dbReference type="InterPro" id="IPR027417">
    <property type="entry name" value="P-loop_NTPase"/>
</dbReference>
<dbReference type="HOGENOM" id="CLU_000688_20_1_5"/>
<dbReference type="GO" id="GO:0030163">
    <property type="term" value="P:protein catabolic process"/>
    <property type="evidence" value="ECO:0007669"/>
    <property type="project" value="TreeGrafter"/>
</dbReference>
<dbReference type="PANTHER" id="PTHR23076:SF97">
    <property type="entry name" value="ATP-DEPENDENT ZINC METALLOPROTEASE YME1L1"/>
    <property type="match status" value="1"/>
</dbReference>
<keyword evidence="1" id="KW-0547">Nucleotide-binding</keyword>
<keyword evidence="4" id="KW-0614">Plasmid</keyword>
<dbReference type="PANTHER" id="PTHR23076">
    <property type="entry name" value="METALLOPROTEASE M41 FTSH"/>
    <property type="match status" value="1"/>
</dbReference>
<evidence type="ECO:0000313" key="4">
    <source>
        <dbReference type="EMBL" id="ACK86391.1"/>
    </source>
</evidence>
<dbReference type="Proteomes" id="UP000002385">
    <property type="component" value="Plasmid pCMU01"/>
</dbReference>
<evidence type="ECO:0000256" key="2">
    <source>
        <dbReference type="SAM" id="MobiDB-lite"/>
    </source>
</evidence>
<dbReference type="AlphaFoldDB" id="B7L3I3"/>
<feature type="region of interest" description="Disordered" evidence="2">
    <location>
        <begin position="22"/>
        <end position="56"/>
    </location>
</feature>
<dbReference type="SUPFAM" id="SSF52540">
    <property type="entry name" value="P-loop containing nucleoside triphosphate hydrolases"/>
    <property type="match status" value="1"/>
</dbReference>
<dbReference type="GO" id="GO:0005524">
    <property type="term" value="F:ATP binding"/>
    <property type="evidence" value="ECO:0007669"/>
    <property type="project" value="UniProtKB-KW"/>
</dbReference>
<dbReference type="Pfam" id="PF00004">
    <property type="entry name" value="AAA"/>
    <property type="match status" value="1"/>
</dbReference>
<dbReference type="SMART" id="SM00382">
    <property type="entry name" value="AAA"/>
    <property type="match status" value="1"/>
</dbReference>
<dbReference type="Pfam" id="PF01434">
    <property type="entry name" value="Peptidase_M41"/>
    <property type="match status" value="1"/>
</dbReference>